<dbReference type="GO" id="GO:0046872">
    <property type="term" value="F:metal ion binding"/>
    <property type="evidence" value="ECO:0007669"/>
    <property type="project" value="UniProtKB-KW"/>
</dbReference>
<dbReference type="PANTHER" id="PTHR46017:SF2">
    <property type="entry name" value="MANNOSYLGLYCERATE HYDROLASE"/>
    <property type="match status" value="1"/>
</dbReference>
<dbReference type="SMART" id="SM00872">
    <property type="entry name" value="Alpha-mann_mid"/>
    <property type="match status" value="1"/>
</dbReference>
<dbReference type="InterPro" id="IPR041147">
    <property type="entry name" value="GH38_C"/>
</dbReference>
<dbReference type="InterPro" id="IPR011682">
    <property type="entry name" value="Glyco_hydro_38_C"/>
</dbReference>
<dbReference type="Proteomes" id="UP000245535">
    <property type="component" value="Unassembled WGS sequence"/>
</dbReference>
<comment type="similarity">
    <text evidence="1">Belongs to the glycosyl hydrolase 38 family.</text>
</comment>
<dbReference type="GO" id="GO:0009313">
    <property type="term" value="P:oligosaccharide catabolic process"/>
    <property type="evidence" value="ECO:0007669"/>
    <property type="project" value="TreeGrafter"/>
</dbReference>
<dbReference type="InterPro" id="IPR028995">
    <property type="entry name" value="Glyco_hydro_57/38_cen_sf"/>
</dbReference>
<sequence>MEKNKNVYHVISNTHWDREWRFPFQRNRQMLVEMIDEALDILESDPDYRAYHLDSQSIVLRDYLEVKPYNKERIVQLVRENRLLIGPWYILPDEFQVGGENHVRNLLLGHKICKEFGGVSKIGYSPFSWGQISQLPQIYNDFRIELIMFYRGVNALEAPKSEFMWEGADGTKMVSSRFSTMPRYNFYFYIYRNAIHNEDPWNVEYKWSKGGSAFHFADKEQQEEDYFFIKKRNEYFPENIEYWVNRLREEQDNDFTTPHKIWMEGHDSSGPNGQTGQLIKDIKAQTGLDVRHSTLLEYAEAIAKSVKEDELNLVTGERRSAQANPRSGNMYGYTTSARMYLKQKNFDAERWTQFYAEQFNHFAGLLGKDTRDLYLDIAWEKILQNAAHDSIGGCSLDAIHEDMMHRYKEAIEISRGVFERAMKYTLPQLSTKVFTDQMAEDEAKVFISAINPNSTSRSEVVEAYLDMPKEFAQKGFELVDAEGSKVEYQLIKEEGKQLVVEEMTNRPMFFDMQRYKAYVHLQNVPAHGVKVFRLKPTEEAVAENAPLAVLEQRPVLENEFLKVEVNENGSFNIHSKTNGVQYKEVGYIYDEGEAGHAWVNTPTEPFVTSLNAKPSISIIENGALSSTVEIAFNLDLYNNLADRKALNGNTTECAIVLKATLNKGSKNLEFNLEVDNRVESHRLRIMFPTQVGDNAFSYGEGQFDVVKRSLERPDTSDWVEQPMYDFPMHQFVDVADDKNGVALLVDGLKEYEVLQDEQKTLAITLIRSFEFIINPAAEQDYTHEKGAQCLGKQNFRMAFYPHTGNWGTEEANVYQEALNFNNTLRLVQTGELEGELGTEVSFLNIENKNVVFSAFKGAENPIENAKVLRVYNPTMVEQQTTVTFAKSIERAELITLEEIYKEGLVVVHENTIELTIAPKRIESIKLHF</sequence>
<feature type="domain" description="Glycoside hydrolase family 38 central" evidence="5">
    <location>
        <begin position="334"/>
        <end position="407"/>
    </location>
</feature>
<dbReference type="Pfam" id="PF17677">
    <property type="entry name" value="Glyco_hydro38C2"/>
    <property type="match status" value="1"/>
</dbReference>
<evidence type="ECO:0000259" key="5">
    <source>
        <dbReference type="SMART" id="SM00872"/>
    </source>
</evidence>
<keyword evidence="2" id="KW-0479">Metal-binding</keyword>
<dbReference type="InterPro" id="IPR027291">
    <property type="entry name" value="Glyco_hydro_38_N_sf"/>
</dbReference>
<dbReference type="PANTHER" id="PTHR46017">
    <property type="entry name" value="ALPHA-MANNOSIDASE 2C1"/>
    <property type="match status" value="1"/>
</dbReference>
<dbReference type="OrthoDB" id="9772207at2"/>
<reference evidence="6 7" key="1">
    <citation type="submission" date="2018-03" db="EMBL/GenBank/DDBJ databases">
        <title>Genomic Encyclopedia of Archaeal and Bacterial Type Strains, Phase II (KMG-II): from individual species to whole genera.</title>
        <authorList>
            <person name="Goeker M."/>
        </authorList>
    </citation>
    <scope>NUCLEOTIDE SEQUENCE [LARGE SCALE GENOMIC DNA]</scope>
    <source>
        <strain evidence="6 7">DSM 28229</strain>
    </source>
</reference>
<dbReference type="InterPro" id="IPR011013">
    <property type="entry name" value="Gal_mutarotase_sf_dom"/>
</dbReference>
<dbReference type="InterPro" id="IPR011330">
    <property type="entry name" value="Glyco_hydro/deAcase_b/a-brl"/>
</dbReference>
<dbReference type="Pfam" id="PF01074">
    <property type="entry name" value="Glyco_hydro_38N"/>
    <property type="match status" value="1"/>
</dbReference>
<dbReference type="InterPro" id="IPR015341">
    <property type="entry name" value="Glyco_hydro_38_cen"/>
</dbReference>
<dbReference type="EMBL" id="QGDO01000001">
    <property type="protein sequence ID" value="PWJ43805.1"/>
    <property type="molecule type" value="Genomic_DNA"/>
</dbReference>
<proteinExistence type="inferred from homology"/>
<evidence type="ECO:0000256" key="4">
    <source>
        <dbReference type="ARBA" id="ARBA00023295"/>
    </source>
</evidence>
<protein>
    <submittedName>
        <fullName evidence="6">Mannosylglycerate hydrolase</fullName>
    </submittedName>
</protein>
<dbReference type="Pfam" id="PF09261">
    <property type="entry name" value="Alpha-mann_mid"/>
    <property type="match status" value="1"/>
</dbReference>
<dbReference type="SUPFAM" id="SSF88713">
    <property type="entry name" value="Glycoside hydrolase/deacetylase"/>
    <property type="match status" value="1"/>
</dbReference>
<dbReference type="InterPro" id="IPR037094">
    <property type="entry name" value="Glyco_hydro_38_cen_sf"/>
</dbReference>
<evidence type="ECO:0000256" key="2">
    <source>
        <dbReference type="ARBA" id="ARBA00022723"/>
    </source>
</evidence>
<evidence type="ECO:0000256" key="3">
    <source>
        <dbReference type="ARBA" id="ARBA00022801"/>
    </source>
</evidence>
<keyword evidence="3 6" id="KW-0378">Hydrolase</keyword>
<dbReference type="Gene3D" id="1.20.1270.50">
    <property type="entry name" value="Glycoside hydrolase family 38, central domain"/>
    <property type="match status" value="1"/>
</dbReference>
<dbReference type="InterPro" id="IPR000602">
    <property type="entry name" value="Glyco_hydro_38_N"/>
</dbReference>
<comment type="caution">
    <text evidence="6">The sequence shown here is derived from an EMBL/GenBank/DDBJ whole genome shotgun (WGS) entry which is preliminary data.</text>
</comment>
<dbReference type="GO" id="GO:0006013">
    <property type="term" value="P:mannose metabolic process"/>
    <property type="evidence" value="ECO:0007669"/>
    <property type="project" value="InterPro"/>
</dbReference>
<dbReference type="Gene3D" id="2.60.40.2210">
    <property type="match status" value="1"/>
</dbReference>
<dbReference type="GO" id="GO:0030246">
    <property type="term" value="F:carbohydrate binding"/>
    <property type="evidence" value="ECO:0007669"/>
    <property type="project" value="InterPro"/>
</dbReference>
<evidence type="ECO:0000313" key="7">
    <source>
        <dbReference type="Proteomes" id="UP000245535"/>
    </source>
</evidence>
<dbReference type="GO" id="GO:0004559">
    <property type="term" value="F:alpha-mannosidase activity"/>
    <property type="evidence" value="ECO:0007669"/>
    <property type="project" value="InterPro"/>
</dbReference>
<dbReference type="RefSeq" id="WP_109615341.1">
    <property type="nucleotide sequence ID" value="NZ_QGDO01000001.1"/>
</dbReference>
<accession>A0A315ZE10</accession>
<keyword evidence="7" id="KW-1185">Reference proteome</keyword>
<dbReference type="AlphaFoldDB" id="A0A315ZE10"/>
<dbReference type="SUPFAM" id="SSF74650">
    <property type="entry name" value="Galactose mutarotase-like"/>
    <property type="match status" value="1"/>
</dbReference>
<dbReference type="Gene3D" id="2.70.98.30">
    <property type="entry name" value="Golgi alpha-mannosidase II, domain 4"/>
    <property type="match status" value="1"/>
</dbReference>
<dbReference type="Gene3D" id="3.20.110.10">
    <property type="entry name" value="Glycoside hydrolase 38, N terminal domain"/>
    <property type="match status" value="1"/>
</dbReference>
<dbReference type="Pfam" id="PF07748">
    <property type="entry name" value="Glyco_hydro_38C"/>
    <property type="match status" value="1"/>
</dbReference>
<dbReference type="SUPFAM" id="SSF88688">
    <property type="entry name" value="Families 57/38 glycoside transferase middle domain"/>
    <property type="match status" value="1"/>
</dbReference>
<keyword evidence="4" id="KW-0326">Glycosidase</keyword>
<evidence type="ECO:0000313" key="6">
    <source>
        <dbReference type="EMBL" id="PWJ43805.1"/>
    </source>
</evidence>
<evidence type="ECO:0000256" key="1">
    <source>
        <dbReference type="ARBA" id="ARBA00009792"/>
    </source>
</evidence>
<name>A0A315ZE10_SEDFL</name>
<gene>
    <name evidence="6" type="ORF">BC781_101151</name>
</gene>
<organism evidence="6 7">
    <name type="scientific">Sediminitomix flava</name>
    <dbReference type="NCBI Taxonomy" id="379075"/>
    <lineage>
        <taxon>Bacteria</taxon>
        <taxon>Pseudomonadati</taxon>
        <taxon>Bacteroidota</taxon>
        <taxon>Cytophagia</taxon>
        <taxon>Cytophagales</taxon>
        <taxon>Flammeovirgaceae</taxon>
        <taxon>Sediminitomix</taxon>
    </lineage>
</organism>